<reference evidence="5 6" key="1">
    <citation type="submission" date="2021-10" db="EMBL/GenBank/DDBJ databases">
        <title>Anaerobic single-cell dispensing facilitates the cultivation of human gut bacteria.</title>
        <authorList>
            <person name="Afrizal A."/>
        </authorList>
    </citation>
    <scope>NUCLEOTIDE SEQUENCE [LARGE SCALE GENOMIC DNA]</scope>
    <source>
        <strain evidence="5 6">CLA-AA-H200</strain>
    </source>
</reference>
<proteinExistence type="inferred from homology"/>
<dbReference type="RefSeq" id="WP_227706901.1">
    <property type="nucleotide sequence ID" value="NZ_JAJEQX010000006.1"/>
</dbReference>
<evidence type="ECO:0000259" key="4">
    <source>
        <dbReference type="Pfam" id="PF22369"/>
    </source>
</evidence>
<dbReference type="InterPro" id="IPR017853">
    <property type="entry name" value="GH"/>
</dbReference>
<dbReference type="Proteomes" id="UP001198151">
    <property type="component" value="Unassembled WGS sequence"/>
</dbReference>
<dbReference type="InterPro" id="IPR031330">
    <property type="entry name" value="Gly_Hdrlase_35_cat"/>
</dbReference>
<organism evidence="5 6">
    <name type="scientific">Ruminococcus turbiniformis</name>
    <dbReference type="NCBI Taxonomy" id="2881258"/>
    <lineage>
        <taxon>Bacteria</taxon>
        <taxon>Bacillati</taxon>
        <taxon>Bacillota</taxon>
        <taxon>Clostridia</taxon>
        <taxon>Eubacteriales</taxon>
        <taxon>Oscillospiraceae</taxon>
        <taxon>Ruminococcus</taxon>
    </lineage>
</organism>
<comment type="caution">
    <text evidence="5">The sequence shown here is derived from an EMBL/GenBank/DDBJ whole genome shotgun (WGS) entry which is preliminary data.</text>
</comment>
<dbReference type="PRINTS" id="PR00742">
    <property type="entry name" value="GLHYDRLASE35"/>
</dbReference>
<dbReference type="SUPFAM" id="SSF51445">
    <property type="entry name" value="(Trans)glycosidases"/>
    <property type="match status" value="1"/>
</dbReference>
<dbReference type="InterPro" id="IPR001944">
    <property type="entry name" value="Glycoside_Hdrlase_35"/>
</dbReference>
<name>A0ABS8FVW7_9FIRM</name>
<dbReference type="Pfam" id="PF22369">
    <property type="entry name" value="GLMA_2nd"/>
    <property type="match status" value="1"/>
</dbReference>
<evidence type="ECO:0000259" key="3">
    <source>
        <dbReference type="Pfam" id="PF01301"/>
    </source>
</evidence>
<sequence>MVKFGKNGIVIDGKEMPFYSGSFHYWRSNREDWEKILDNIKSLGFDIVETYIPWGVHEPEKGKYDFGKLDKRKDLNAFLELCREKELWVIVRPGPHINAEMTCFGYPEWIVSDPEIQARTAAGTPVVYPHVARPFAIPSYASRKLYEETGKYFAVLAPILKKHAYPAGNIIAVQAENETCYFFRDRPYVMDYSEDSAELYRSFLKEKYILPEKMSEAYKMPDANFDTIAPPAGYSETEGYSMEYYYDWAEYKEYQILYALGRIADMIGHMDLSLPVFHNCAYQTYTPVSVQRIERLEGIDVAGIDAYPETGDTKMLKNRIRYLAGSSKMPFVPEFGCGRWFDCETVPSAREEEFGYLYAFMNGMKAVNFYMLVERDRWTGCPIANDGRVREAYADVFQRLMQMMKREEIWRYSRSAKVLVLKNYDMGRLKACLSGMDPDTLSSNLFVKGPDIPWQLFQKQPPEGIEADRAENTYEEEWILEVCRGLDALHIEYDISDCYVEREKLWGYSCVFASSYRQMGEAYQKLLLDYASETGHRLVIGPSVPEEDRRGRKFSLLKDEIGGKNPVNGIKKAAADGIKVLNDVSKSGGLLQKYAGEYAGCGYLPEDDRIEVSVHRRGNHEIIWLANKSDQTVKTEIRFKGHKKFINIWNGWDLDGTGSTDILMPPFTVSLWKVEVEKDD</sequence>
<evidence type="ECO:0000256" key="1">
    <source>
        <dbReference type="ARBA" id="ARBA00009809"/>
    </source>
</evidence>
<feature type="domain" description="GLMA-like second" evidence="4">
    <location>
        <begin position="479"/>
        <end position="565"/>
    </location>
</feature>
<evidence type="ECO:0000313" key="6">
    <source>
        <dbReference type="Proteomes" id="UP001198151"/>
    </source>
</evidence>
<evidence type="ECO:0000313" key="5">
    <source>
        <dbReference type="EMBL" id="MCC2253759.1"/>
    </source>
</evidence>
<evidence type="ECO:0000256" key="2">
    <source>
        <dbReference type="RuleBase" id="RU003679"/>
    </source>
</evidence>
<dbReference type="Pfam" id="PF01301">
    <property type="entry name" value="Glyco_hydro_35"/>
    <property type="match status" value="1"/>
</dbReference>
<gene>
    <name evidence="5" type="ORF">LKD70_04800</name>
</gene>
<dbReference type="EMBL" id="JAJEQX010000006">
    <property type="protein sequence ID" value="MCC2253759.1"/>
    <property type="molecule type" value="Genomic_DNA"/>
</dbReference>
<protein>
    <submittedName>
        <fullName evidence="5">Beta-galactosidase</fullName>
    </submittedName>
</protein>
<dbReference type="PANTHER" id="PTHR23421">
    <property type="entry name" value="BETA-GALACTOSIDASE RELATED"/>
    <property type="match status" value="1"/>
</dbReference>
<keyword evidence="6" id="KW-1185">Reference proteome</keyword>
<feature type="domain" description="Glycoside hydrolase 35 catalytic" evidence="3">
    <location>
        <begin position="9"/>
        <end position="121"/>
    </location>
</feature>
<dbReference type="InterPro" id="IPR054746">
    <property type="entry name" value="GLMA-like_second"/>
</dbReference>
<dbReference type="Gene3D" id="3.20.20.80">
    <property type="entry name" value="Glycosidases"/>
    <property type="match status" value="1"/>
</dbReference>
<accession>A0ABS8FVW7</accession>
<comment type="similarity">
    <text evidence="1 2">Belongs to the glycosyl hydrolase 35 family.</text>
</comment>